<accession>D6ZD32</accession>
<keyword evidence="2" id="KW-0472">Membrane</keyword>
<keyword evidence="2" id="KW-0812">Transmembrane</keyword>
<feature type="compositionally biased region" description="Low complexity" evidence="1">
    <location>
        <begin position="106"/>
        <end position="115"/>
    </location>
</feature>
<feature type="region of interest" description="Disordered" evidence="1">
    <location>
        <begin position="58"/>
        <end position="115"/>
    </location>
</feature>
<gene>
    <name evidence="3" type="ordered locus">Srot_2787</name>
</gene>
<feature type="compositionally biased region" description="Low complexity" evidence="1">
    <location>
        <begin position="87"/>
        <end position="98"/>
    </location>
</feature>
<dbReference type="Gene3D" id="2.60.40.2880">
    <property type="entry name" value="MmpS1-5, C-terminal soluble domain"/>
    <property type="match status" value="1"/>
</dbReference>
<dbReference type="Proteomes" id="UP000002247">
    <property type="component" value="Chromosome"/>
</dbReference>
<feature type="transmembrane region" description="Helical" evidence="2">
    <location>
        <begin position="25"/>
        <end position="47"/>
    </location>
</feature>
<dbReference type="InterPro" id="IPR038468">
    <property type="entry name" value="MmpS_C"/>
</dbReference>
<dbReference type="EMBL" id="CP001958">
    <property type="protein sequence ID" value="ADG99219.1"/>
    <property type="molecule type" value="Genomic_DNA"/>
</dbReference>
<evidence type="ECO:0000313" key="3">
    <source>
        <dbReference type="EMBL" id="ADG99219.1"/>
    </source>
</evidence>
<evidence type="ECO:0000256" key="1">
    <source>
        <dbReference type="SAM" id="MobiDB-lite"/>
    </source>
</evidence>
<dbReference type="KEGG" id="srt:Srot_2787"/>
<keyword evidence="2" id="KW-1133">Transmembrane helix</keyword>
<proteinExistence type="predicted"/>
<reference evidence="3 4" key="1">
    <citation type="journal article" date="2010" name="Stand. Genomic Sci.">
        <title>Complete genome sequence of Segniliparus rotundus type strain (CDC 1076).</title>
        <authorList>
            <person name="Sikorski J."/>
            <person name="Lapidus A."/>
            <person name="Copeland A."/>
            <person name="Misra M."/>
            <person name="Glavina Del Rio T."/>
            <person name="Nolan M."/>
            <person name="Lucas S."/>
            <person name="Chen F."/>
            <person name="Tice H."/>
            <person name="Cheng J.F."/>
            <person name="Jando M."/>
            <person name="Schneider S."/>
            <person name="Bruce D."/>
            <person name="Goodwin L."/>
            <person name="Pitluck S."/>
            <person name="Liolios K."/>
            <person name="Mikhailova N."/>
            <person name="Pati A."/>
            <person name="Ivanova N."/>
            <person name="Mavromatis K."/>
            <person name="Chen A."/>
            <person name="Palaniappan K."/>
            <person name="Chertkov O."/>
            <person name="Land M."/>
            <person name="Hauser L."/>
            <person name="Chang Y.J."/>
            <person name="Jeffries C.D."/>
            <person name="Brettin T."/>
            <person name="Detter J.C."/>
            <person name="Han C."/>
            <person name="Rohde M."/>
            <person name="Goker M."/>
            <person name="Bristow J."/>
            <person name="Eisen J.A."/>
            <person name="Markowitz V."/>
            <person name="Hugenholtz P."/>
            <person name="Kyrpides N.C."/>
            <person name="Klenk H.P."/>
        </authorList>
    </citation>
    <scope>NUCLEOTIDE SEQUENCE [LARGE SCALE GENOMIC DNA]</scope>
    <source>
        <strain evidence="4">ATCC BAA-972 / CDC 1076 / CIP 108378 / DSM 44985 / JCM 13578</strain>
    </source>
</reference>
<sequence length="196" mass="19904">MANRYDEPAVTAEQPRKEPMRNAKLPLLFVVAVVGVLILGAVCLVALSGRGGIAVAPTAGQGADSQPAPTGSSIAAALAGPPPPWAGKPTTAPRNSSSSPPPSRPSPASSAVPAVQGPPMTVSYSVTGSGPASILTYWRGDHDIATEHDAPLPWSRTVTLNEQSSIRLSAQVGAGDAHCQISVDGQLPPKRPGLIS</sequence>
<protein>
    <submittedName>
        <fullName evidence="3">Uncharacterized protein</fullName>
    </submittedName>
</protein>
<name>D6ZD32_SEGRD</name>
<feature type="compositionally biased region" description="Polar residues" evidence="1">
    <location>
        <begin position="63"/>
        <end position="73"/>
    </location>
</feature>
<organism evidence="3 4">
    <name type="scientific">Segniliparus rotundus (strain ATCC BAA-972 / CDC 1076 / CIP 108378 / DSM 44985 / JCM 13578)</name>
    <dbReference type="NCBI Taxonomy" id="640132"/>
    <lineage>
        <taxon>Bacteria</taxon>
        <taxon>Bacillati</taxon>
        <taxon>Actinomycetota</taxon>
        <taxon>Actinomycetes</taxon>
        <taxon>Mycobacteriales</taxon>
        <taxon>Segniliparaceae</taxon>
        <taxon>Segniliparus</taxon>
    </lineage>
</organism>
<dbReference type="STRING" id="640132.Srot_2787"/>
<evidence type="ECO:0000313" key="4">
    <source>
        <dbReference type="Proteomes" id="UP000002247"/>
    </source>
</evidence>
<evidence type="ECO:0000256" key="2">
    <source>
        <dbReference type="SAM" id="Phobius"/>
    </source>
</evidence>
<dbReference type="HOGENOM" id="CLU_1395454_0_0_11"/>
<keyword evidence="4" id="KW-1185">Reference proteome</keyword>
<dbReference type="AlphaFoldDB" id="D6ZD32"/>